<comment type="catalytic activity">
    <reaction evidence="5">
        <text>(6S)-5-formyl-5,6,7,8-tetrahydrofolate + ATP = (6R)-5,10-methenyltetrahydrofolate + ADP + phosphate</text>
        <dbReference type="Rhea" id="RHEA:10488"/>
        <dbReference type="ChEBI" id="CHEBI:30616"/>
        <dbReference type="ChEBI" id="CHEBI:43474"/>
        <dbReference type="ChEBI" id="CHEBI:57455"/>
        <dbReference type="ChEBI" id="CHEBI:57457"/>
        <dbReference type="ChEBI" id="CHEBI:456216"/>
        <dbReference type="EC" id="6.3.3.2"/>
    </reaction>
</comment>
<dbReference type="Pfam" id="PF01812">
    <property type="entry name" value="5-FTHF_cyc-lig"/>
    <property type="match status" value="1"/>
</dbReference>
<keyword evidence="7" id="KW-1185">Reference proteome</keyword>
<evidence type="ECO:0000256" key="2">
    <source>
        <dbReference type="ARBA" id="ARBA00022741"/>
    </source>
</evidence>
<dbReference type="GO" id="GO:0030272">
    <property type="term" value="F:5-formyltetrahydrofolate cyclo-ligase activity"/>
    <property type="evidence" value="ECO:0007669"/>
    <property type="project" value="UniProtKB-EC"/>
</dbReference>
<evidence type="ECO:0000256" key="3">
    <source>
        <dbReference type="ARBA" id="ARBA00022840"/>
    </source>
</evidence>
<reference evidence="7" key="1">
    <citation type="submission" date="2018-11" db="EMBL/GenBank/DDBJ databases">
        <title>Proposal to divide the Flavobacteriaceae and reorganize its genera based on Amino Acid Identity values calculated from whole genome sequences.</title>
        <authorList>
            <person name="Nicholson A.C."/>
            <person name="Gulvik C.A."/>
            <person name="Whitney A.M."/>
            <person name="Humrighouse B.W."/>
            <person name="Bell M."/>
            <person name="Holmes B."/>
            <person name="Steigerwalt A.G."/>
            <person name="Villarma A."/>
            <person name="Sheth M."/>
            <person name="Batra D."/>
            <person name="Pryor J."/>
            <person name="Bernardet J.-F."/>
            <person name="Hugo C."/>
            <person name="Kampfer P."/>
            <person name="Newman J.D."/>
            <person name="McQuiston J.R."/>
        </authorList>
    </citation>
    <scope>NUCLEOTIDE SEQUENCE [LARGE SCALE GENOMIC DNA]</scope>
    <source>
        <strain evidence="7">G0081</strain>
    </source>
</reference>
<keyword evidence="5" id="KW-0460">Magnesium</keyword>
<keyword evidence="5" id="KW-0479">Metal-binding</keyword>
<dbReference type="Gene3D" id="3.40.50.10420">
    <property type="entry name" value="NagB/RpiA/CoA transferase-like"/>
    <property type="match status" value="1"/>
</dbReference>
<dbReference type="EMBL" id="CP034159">
    <property type="protein sequence ID" value="AZI33247.1"/>
    <property type="molecule type" value="Genomic_DNA"/>
</dbReference>
<sequence length="195" mass="22545">MEKSTLRKIYLEKRKKLHENDIRSLSKKIFENFISEFPVSKNQKVHCFLSISKKNEVDTNFFLEYFFKNNIWVFVPKVVGEELISIEITEESALLENSWGIKEPVENIDSGIKDFDLILVPLLYADSFGNRVGYGKGFYDRFFSEIKPNNLKIGLNFFSPEELIDDVAPFDIALDYLVTPTAVLSFTGFTSKSKK</sequence>
<evidence type="ECO:0000256" key="5">
    <source>
        <dbReference type="RuleBase" id="RU361279"/>
    </source>
</evidence>
<evidence type="ECO:0000256" key="4">
    <source>
        <dbReference type="PIRSR" id="PIRSR006806-1"/>
    </source>
</evidence>
<dbReference type="GO" id="GO:0046872">
    <property type="term" value="F:metal ion binding"/>
    <property type="evidence" value="ECO:0007669"/>
    <property type="project" value="UniProtKB-KW"/>
</dbReference>
<dbReference type="NCBIfam" id="TIGR02727">
    <property type="entry name" value="MTHFS_bact"/>
    <property type="match status" value="1"/>
</dbReference>
<dbReference type="Proteomes" id="UP000270185">
    <property type="component" value="Chromosome"/>
</dbReference>
<dbReference type="EC" id="6.3.3.2" evidence="5"/>
<dbReference type="PANTHER" id="PTHR23407">
    <property type="entry name" value="ATPASE INHIBITOR/5-FORMYLTETRAHYDROFOLATE CYCLO-LIGASE"/>
    <property type="match status" value="1"/>
</dbReference>
<evidence type="ECO:0000313" key="7">
    <source>
        <dbReference type="Proteomes" id="UP000270185"/>
    </source>
</evidence>
<dbReference type="KEGG" id="ccas:EIB73_08680"/>
<feature type="binding site" evidence="4">
    <location>
        <begin position="131"/>
        <end position="139"/>
    </location>
    <ligand>
        <name>ATP</name>
        <dbReference type="ChEBI" id="CHEBI:30616"/>
    </ligand>
</feature>
<name>A0A3G8XNA9_9FLAO</name>
<proteinExistence type="inferred from homology"/>
<feature type="binding site" evidence="4">
    <location>
        <begin position="3"/>
        <end position="7"/>
    </location>
    <ligand>
        <name>ATP</name>
        <dbReference type="ChEBI" id="CHEBI:30616"/>
    </ligand>
</feature>
<dbReference type="AlphaFoldDB" id="A0A3G8XNA9"/>
<dbReference type="PANTHER" id="PTHR23407:SF1">
    <property type="entry name" value="5-FORMYLTETRAHYDROFOLATE CYCLO-LIGASE"/>
    <property type="match status" value="1"/>
</dbReference>
<gene>
    <name evidence="6" type="ORF">EIB73_08680</name>
</gene>
<feature type="binding site" evidence="4">
    <location>
        <position position="49"/>
    </location>
    <ligand>
        <name>substrate</name>
    </ligand>
</feature>
<keyword evidence="2 4" id="KW-0547">Nucleotide-binding</keyword>
<dbReference type="GO" id="GO:0009396">
    <property type="term" value="P:folic acid-containing compound biosynthetic process"/>
    <property type="evidence" value="ECO:0007669"/>
    <property type="project" value="TreeGrafter"/>
</dbReference>
<dbReference type="InterPro" id="IPR002698">
    <property type="entry name" value="FTHF_cligase"/>
</dbReference>
<dbReference type="OrthoDB" id="9801938at2"/>
<dbReference type="PIRSF" id="PIRSF006806">
    <property type="entry name" value="FTHF_cligase"/>
    <property type="match status" value="1"/>
</dbReference>
<dbReference type="SUPFAM" id="SSF100950">
    <property type="entry name" value="NagB/RpiA/CoA transferase-like"/>
    <property type="match status" value="1"/>
</dbReference>
<dbReference type="GO" id="GO:0005524">
    <property type="term" value="F:ATP binding"/>
    <property type="evidence" value="ECO:0007669"/>
    <property type="project" value="UniProtKB-KW"/>
</dbReference>
<dbReference type="RefSeq" id="WP_125024534.1">
    <property type="nucleotide sequence ID" value="NZ_CP034159.1"/>
</dbReference>
<dbReference type="GO" id="GO:0035999">
    <property type="term" value="P:tetrahydrofolate interconversion"/>
    <property type="evidence" value="ECO:0007669"/>
    <property type="project" value="TreeGrafter"/>
</dbReference>
<feature type="binding site" evidence="4">
    <location>
        <position position="56"/>
    </location>
    <ligand>
        <name>substrate</name>
    </ligand>
</feature>
<accession>A0A3G8XNA9</accession>
<keyword evidence="6" id="KW-0436">Ligase</keyword>
<comment type="cofactor">
    <cofactor evidence="5">
        <name>Mg(2+)</name>
        <dbReference type="ChEBI" id="CHEBI:18420"/>
    </cofactor>
</comment>
<dbReference type="InterPro" id="IPR037171">
    <property type="entry name" value="NagB/RpiA_transferase-like"/>
</dbReference>
<organism evidence="6 7">
    <name type="scientific">Kaistella carnis</name>
    <dbReference type="NCBI Taxonomy" id="1241979"/>
    <lineage>
        <taxon>Bacteria</taxon>
        <taxon>Pseudomonadati</taxon>
        <taxon>Bacteroidota</taxon>
        <taxon>Flavobacteriia</taxon>
        <taxon>Flavobacteriales</taxon>
        <taxon>Weeksellaceae</taxon>
        <taxon>Chryseobacterium group</taxon>
        <taxon>Kaistella</taxon>
    </lineage>
</organism>
<keyword evidence="3 4" id="KW-0067">ATP-binding</keyword>
<evidence type="ECO:0000256" key="1">
    <source>
        <dbReference type="ARBA" id="ARBA00010638"/>
    </source>
</evidence>
<dbReference type="InterPro" id="IPR024185">
    <property type="entry name" value="FTHF_cligase-like_sf"/>
</dbReference>
<protein>
    <recommendedName>
        <fullName evidence="5">5-formyltetrahydrofolate cyclo-ligase</fullName>
        <ecNumber evidence="5">6.3.3.2</ecNumber>
    </recommendedName>
</protein>
<evidence type="ECO:0000313" key="6">
    <source>
        <dbReference type="EMBL" id="AZI33247.1"/>
    </source>
</evidence>
<comment type="similarity">
    <text evidence="1 5">Belongs to the 5-formyltetrahydrofolate cyclo-ligase family.</text>
</comment>